<feature type="domain" description="HNH" evidence="1">
    <location>
        <begin position="24"/>
        <end position="50"/>
    </location>
</feature>
<dbReference type="GO" id="GO:0004519">
    <property type="term" value="F:endonuclease activity"/>
    <property type="evidence" value="ECO:0007669"/>
    <property type="project" value="InterPro"/>
</dbReference>
<accession>A0A6J5KUD1</accession>
<name>A0A6J5KUD1_9CAUD</name>
<dbReference type="CDD" id="cd00085">
    <property type="entry name" value="HNHc"/>
    <property type="match status" value="1"/>
</dbReference>
<dbReference type="Pfam" id="PF01844">
    <property type="entry name" value="HNH"/>
    <property type="match status" value="1"/>
</dbReference>
<evidence type="ECO:0000313" key="2">
    <source>
        <dbReference type="EMBL" id="CAB4125581.1"/>
    </source>
</evidence>
<proteinExistence type="predicted"/>
<gene>
    <name evidence="2" type="ORF">UFOVP54_175</name>
</gene>
<dbReference type="InterPro" id="IPR002711">
    <property type="entry name" value="HNH"/>
</dbReference>
<evidence type="ECO:0000259" key="1">
    <source>
        <dbReference type="Pfam" id="PF01844"/>
    </source>
</evidence>
<dbReference type="GO" id="GO:0003676">
    <property type="term" value="F:nucleic acid binding"/>
    <property type="evidence" value="ECO:0007669"/>
    <property type="project" value="InterPro"/>
</dbReference>
<dbReference type="EMBL" id="LR796188">
    <property type="protein sequence ID" value="CAB4125581.1"/>
    <property type="molecule type" value="Genomic_DNA"/>
</dbReference>
<dbReference type="InterPro" id="IPR003615">
    <property type="entry name" value="HNH_nuc"/>
</dbReference>
<dbReference type="GO" id="GO:0008270">
    <property type="term" value="F:zinc ion binding"/>
    <property type="evidence" value="ECO:0007669"/>
    <property type="project" value="InterPro"/>
</dbReference>
<organism evidence="2">
    <name type="scientific">uncultured Caudovirales phage</name>
    <dbReference type="NCBI Taxonomy" id="2100421"/>
    <lineage>
        <taxon>Viruses</taxon>
        <taxon>Duplodnaviria</taxon>
        <taxon>Heunggongvirae</taxon>
        <taxon>Uroviricota</taxon>
        <taxon>Caudoviricetes</taxon>
        <taxon>Peduoviridae</taxon>
        <taxon>Maltschvirus</taxon>
        <taxon>Maltschvirus maltsch</taxon>
    </lineage>
</organism>
<sequence>MDYKRHYELLIKKAQKREVGKNIYTENHHIVPKSEGGTDEKSNLVRLYPREHFIAHWLLYRENPTVARAYAFNMMSCDRNSTYKASSRAYAEGVEAAAIACSENQKGRIGINRDGRVKYVYSYELDIFFERGWSRGGLQSEKTKGRFWSNNGEEQVLSTTLKEGWKKGRLEEGATTGRKAISKEGVVKFVNNPEEWITEGWSLGNEKYYPGYLHLERNKKNRPKDW</sequence>
<protein>
    <submittedName>
        <fullName evidence="2">HNHc domain containing protein</fullName>
    </submittedName>
</protein>
<reference evidence="2" key="1">
    <citation type="submission" date="2020-04" db="EMBL/GenBank/DDBJ databases">
        <authorList>
            <person name="Chiriac C."/>
            <person name="Salcher M."/>
            <person name="Ghai R."/>
            <person name="Kavagutti S V."/>
        </authorList>
    </citation>
    <scope>NUCLEOTIDE SEQUENCE</scope>
</reference>